<keyword evidence="1" id="KW-0808">Transferase</keyword>
<keyword evidence="2" id="KW-1185">Reference proteome</keyword>
<dbReference type="Gene3D" id="3.40.50.300">
    <property type="entry name" value="P-loop containing nucleotide triphosphate hydrolases"/>
    <property type="match status" value="1"/>
</dbReference>
<dbReference type="Pfam" id="PF17784">
    <property type="entry name" value="Sulfotransfer_4"/>
    <property type="match status" value="1"/>
</dbReference>
<protein>
    <submittedName>
        <fullName evidence="1">Sulfotransferase family protein</fullName>
        <ecNumber evidence="1">2.8.2.-</ecNumber>
    </submittedName>
</protein>
<evidence type="ECO:0000313" key="2">
    <source>
        <dbReference type="Proteomes" id="UP001595712"/>
    </source>
</evidence>
<dbReference type="EMBL" id="JBHRWO010000004">
    <property type="protein sequence ID" value="MFC3491745.1"/>
    <property type="molecule type" value="Genomic_DNA"/>
</dbReference>
<dbReference type="PANTHER" id="PTHR36978:SF4">
    <property type="entry name" value="P-LOOP CONTAINING NUCLEOSIDE TRIPHOSPHATE HYDROLASE PROTEIN"/>
    <property type="match status" value="1"/>
</dbReference>
<proteinExistence type="predicted"/>
<gene>
    <name evidence="1" type="ORF">ACFO8M_04490</name>
</gene>
<comment type="caution">
    <text evidence="1">The sequence shown here is derived from an EMBL/GenBank/DDBJ whole genome shotgun (WGS) entry which is preliminary data.</text>
</comment>
<dbReference type="RefSeq" id="WP_387971056.1">
    <property type="nucleotide sequence ID" value="NZ_JBHRWO010000004.1"/>
</dbReference>
<dbReference type="PANTHER" id="PTHR36978">
    <property type="entry name" value="P-LOOP CONTAINING NUCLEOTIDE TRIPHOSPHATE HYDROLASE"/>
    <property type="match status" value="1"/>
</dbReference>
<dbReference type="GO" id="GO:0016740">
    <property type="term" value="F:transferase activity"/>
    <property type="evidence" value="ECO:0007669"/>
    <property type="project" value="UniProtKB-KW"/>
</dbReference>
<dbReference type="InterPro" id="IPR040632">
    <property type="entry name" value="Sulfotransfer_4"/>
</dbReference>
<name>A0ABV7PWV4_9ACTN</name>
<dbReference type="EC" id="2.8.2.-" evidence="1"/>
<evidence type="ECO:0000313" key="1">
    <source>
        <dbReference type="EMBL" id="MFC3491745.1"/>
    </source>
</evidence>
<organism evidence="1 2">
    <name type="scientific">Glycomyces rhizosphaerae</name>
    <dbReference type="NCBI Taxonomy" id="2054422"/>
    <lineage>
        <taxon>Bacteria</taxon>
        <taxon>Bacillati</taxon>
        <taxon>Actinomycetota</taxon>
        <taxon>Actinomycetes</taxon>
        <taxon>Glycomycetales</taxon>
        <taxon>Glycomycetaceae</taxon>
        <taxon>Glycomyces</taxon>
    </lineage>
</organism>
<accession>A0ABV7PWV4</accession>
<sequence>MLQVIGAGLPRTGTMTLKNALETLLGAPCHHMAEVFSRVEIDAPGFSAAAKGDFPDWDELLKGYAAAVDWPASAFYAELAEHYPDAVVVLSRRDSFESWWTSANNTVFRKFNDIEDPSGGPWLAMVQGVWDYAFEGADREDKDAVEAAYDRYHEKVRETIPADRLVEFETGAGWEPLCTALGLPIPDVPFPHLNSTKDFNAQIESIKAGKQPGQ</sequence>
<dbReference type="InterPro" id="IPR027417">
    <property type="entry name" value="P-loop_NTPase"/>
</dbReference>
<reference evidence="2" key="1">
    <citation type="journal article" date="2019" name="Int. J. Syst. Evol. Microbiol.">
        <title>The Global Catalogue of Microorganisms (GCM) 10K type strain sequencing project: providing services to taxonomists for standard genome sequencing and annotation.</title>
        <authorList>
            <consortium name="The Broad Institute Genomics Platform"/>
            <consortium name="The Broad Institute Genome Sequencing Center for Infectious Disease"/>
            <person name="Wu L."/>
            <person name="Ma J."/>
        </authorList>
    </citation>
    <scope>NUCLEOTIDE SEQUENCE [LARGE SCALE GENOMIC DNA]</scope>
    <source>
        <strain evidence="2">CGMCC 4.7396</strain>
    </source>
</reference>
<dbReference type="Proteomes" id="UP001595712">
    <property type="component" value="Unassembled WGS sequence"/>
</dbReference>
<dbReference type="SUPFAM" id="SSF52540">
    <property type="entry name" value="P-loop containing nucleoside triphosphate hydrolases"/>
    <property type="match status" value="1"/>
</dbReference>